<feature type="compositionally biased region" description="Polar residues" evidence="1">
    <location>
        <begin position="94"/>
        <end position="115"/>
    </location>
</feature>
<dbReference type="AlphaFoldDB" id="A0A1N7IFX7"/>
<gene>
    <name evidence="3" type="ORF">SAMN05421639_103557</name>
</gene>
<feature type="signal peptide" evidence="2">
    <location>
        <begin position="1"/>
        <end position="19"/>
    </location>
</feature>
<keyword evidence="2" id="KW-0732">Signal</keyword>
<protein>
    <submittedName>
        <fullName evidence="3">Uncharacterized protein</fullName>
    </submittedName>
</protein>
<keyword evidence="4" id="KW-1185">Reference proteome</keyword>
<feature type="chain" id="PRO_5013043256" evidence="2">
    <location>
        <begin position="20"/>
        <end position="136"/>
    </location>
</feature>
<dbReference type="RefSeq" id="WP_123911950.1">
    <property type="nucleotide sequence ID" value="NZ_FTNY01000003.1"/>
</dbReference>
<evidence type="ECO:0000313" key="3">
    <source>
        <dbReference type="EMBL" id="SIS35926.1"/>
    </source>
</evidence>
<accession>A0A1N7IFX7</accession>
<name>A0A1N7IFX7_9FLAO</name>
<dbReference type="Proteomes" id="UP000186373">
    <property type="component" value="Unassembled WGS sequence"/>
</dbReference>
<dbReference type="EMBL" id="FTNY01000003">
    <property type="protein sequence ID" value="SIS35926.1"/>
    <property type="molecule type" value="Genomic_DNA"/>
</dbReference>
<feature type="region of interest" description="Disordered" evidence="1">
    <location>
        <begin position="92"/>
        <end position="136"/>
    </location>
</feature>
<evidence type="ECO:0000313" key="4">
    <source>
        <dbReference type="Proteomes" id="UP000186373"/>
    </source>
</evidence>
<reference evidence="4" key="1">
    <citation type="submission" date="2017-01" db="EMBL/GenBank/DDBJ databases">
        <authorList>
            <person name="Varghese N."/>
            <person name="Submissions S."/>
        </authorList>
    </citation>
    <scope>NUCLEOTIDE SEQUENCE [LARGE SCALE GENOMIC DNA]</scope>
    <source>
        <strain evidence="4">DSM 17126</strain>
    </source>
</reference>
<proteinExistence type="predicted"/>
<feature type="compositionally biased region" description="Basic and acidic residues" evidence="1">
    <location>
        <begin position="116"/>
        <end position="136"/>
    </location>
</feature>
<evidence type="ECO:0000256" key="1">
    <source>
        <dbReference type="SAM" id="MobiDB-lite"/>
    </source>
</evidence>
<sequence length="136" mass="15289">MRKKILLQICICFSMLSLAQVGIKKDNPHLSTDLELGSNNKALILNRVQNTDAVPNPVNGMMIYDLSEECVKAYQSGKWSKCLGKNLRAKKNSGPLSLSKNSVNLPHDFNSGQSYHEQDSTYTQDRKPHVKDEVLR</sequence>
<evidence type="ECO:0000256" key="2">
    <source>
        <dbReference type="SAM" id="SignalP"/>
    </source>
</evidence>
<dbReference type="OrthoDB" id="1246284at2"/>
<organism evidence="3 4">
    <name type="scientific">Chryseobacterium shigense</name>
    <dbReference type="NCBI Taxonomy" id="297244"/>
    <lineage>
        <taxon>Bacteria</taxon>
        <taxon>Pseudomonadati</taxon>
        <taxon>Bacteroidota</taxon>
        <taxon>Flavobacteriia</taxon>
        <taxon>Flavobacteriales</taxon>
        <taxon>Weeksellaceae</taxon>
        <taxon>Chryseobacterium group</taxon>
        <taxon>Chryseobacterium</taxon>
    </lineage>
</organism>